<dbReference type="PANTHER" id="PTHR43133">
    <property type="entry name" value="RNA POLYMERASE ECF-TYPE SIGMA FACTO"/>
    <property type="match status" value="1"/>
</dbReference>
<keyword evidence="3" id="KW-0731">Sigma factor</keyword>
<keyword evidence="2" id="KW-0805">Transcription regulation</keyword>
<evidence type="ECO:0000313" key="9">
    <source>
        <dbReference type="Proteomes" id="UP001500067"/>
    </source>
</evidence>
<dbReference type="SUPFAM" id="SSF88659">
    <property type="entry name" value="Sigma3 and sigma4 domains of RNA polymerase sigma factors"/>
    <property type="match status" value="1"/>
</dbReference>
<dbReference type="Pfam" id="PF04542">
    <property type="entry name" value="Sigma70_r2"/>
    <property type="match status" value="1"/>
</dbReference>
<evidence type="ECO:0000256" key="1">
    <source>
        <dbReference type="ARBA" id="ARBA00010641"/>
    </source>
</evidence>
<dbReference type="InterPro" id="IPR013325">
    <property type="entry name" value="RNA_pol_sigma_r2"/>
</dbReference>
<dbReference type="CDD" id="cd06171">
    <property type="entry name" value="Sigma70_r4"/>
    <property type="match status" value="1"/>
</dbReference>
<sequence>MNAEQYNTCVHEWSDALFRFAWKCTGQQSDAHDVVQGSFEVLWQKKDEVLPAKAKAFLFQVAYRQSVDNFRKRSRVMFKDAPEESYSPVNPDLKKVLDRALAQLEEKQRALVLLKDYEGYSYDEIGQITGLNESQVKVYLFRARKTLKEYLVSVENII</sequence>
<reference evidence="9" key="1">
    <citation type="journal article" date="2019" name="Int. J. Syst. Evol. Microbiol.">
        <title>The Global Catalogue of Microorganisms (GCM) 10K type strain sequencing project: providing services to taxonomists for standard genome sequencing and annotation.</title>
        <authorList>
            <consortium name="The Broad Institute Genomics Platform"/>
            <consortium name="The Broad Institute Genome Sequencing Center for Infectious Disease"/>
            <person name="Wu L."/>
            <person name="Ma J."/>
        </authorList>
    </citation>
    <scope>NUCLEOTIDE SEQUENCE [LARGE SCALE GENOMIC DNA]</scope>
    <source>
        <strain evidence="9">JCM 32105</strain>
    </source>
</reference>
<gene>
    <name evidence="8" type="ORF">GCM10023093_30360</name>
</gene>
<proteinExistence type="inferred from homology"/>
<dbReference type="PANTHER" id="PTHR43133:SF8">
    <property type="entry name" value="RNA POLYMERASE SIGMA FACTOR HI_1459-RELATED"/>
    <property type="match status" value="1"/>
</dbReference>
<evidence type="ECO:0000259" key="7">
    <source>
        <dbReference type="Pfam" id="PF08281"/>
    </source>
</evidence>
<keyword evidence="5" id="KW-0804">Transcription</keyword>
<evidence type="ECO:0000259" key="6">
    <source>
        <dbReference type="Pfam" id="PF04542"/>
    </source>
</evidence>
<dbReference type="Gene3D" id="1.10.10.10">
    <property type="entry name" value="Winged helix-like DNA-binding domain superfamily/Winged helix DNA-binding domain"/>
    <property type="match status" value="1"/>
</dbReference>
<evidence type="ECO:0000256" key="2">
    <source>
        <dbReference type="ARBA" id="ARBA00023015"/>
    </source>
</evidence>
<dbReference type="InterPro" id="IPR036388">
    <property type="entry name" value="WH-like_DNA-bd_sf"/>
</dbReference>
<dbReference type="SUPFAM" id="SSF88946">
    <property type="entry name" value="Sigma2 domain of RNA polymerase sigma factors"/>
    <property type="match status" value="1"/>
</dbReference>
<dbReference type="EMBL" id="BAABFA010000024">
    <property type="protein sequence ID" value="GAA4469987.1"/>
    <property type="molecule type" value="Genomic_DNA"/>
</dbReference>
<comment type="caution">
    <text evidence="8">The sequence shown here is derived from an EMBL/GenBank/DDBJ whole genome shotgun (WGS) entry which is preliminary data.</text>
</comment>
<name>A0ABP8NN12_9BACT</name>
<dbReference type="InterPro" id="IPR007627">
    <property type="entry name" value="RNA_pol_sigma70_r2"/>
</dbReference>
<accession>A0ABP8NN12</accession>
<feature type="domain" description="RNA polymerase sigma-70 region 2" evidence="6">
    <location>
        <begin position="10"/>
        <end position="75"/>
    </location>
</feature>
<protein>
    <submittedName>
        <fullName evidence="8">RNA polymerase sigma factor</fullName>
    </submittedName>
</protein>
<comment type="similarity">
    <text evidence="1">Belongs to the sigma-70 factor family. ECF subfamily.</text>
</comment>
<evidence type="ECO:0000256" key="5">
    <source>
        <dbReference type="ARBA" id="ARBA00023163"/>
    </source>
</evidence>
<evidence type="ECO:0000256" key="4">
    <source>
        <dbReference type="ARBA" id="ARBA00023125"/>
    </source>
</evidence>
<dbReference type="Gene3D" id="1.10.1740.10">
    <property type="match status" value="1"/>
</dbReference>
<keyword evidence="4" id="KW-0238">DNA-binding</keyword>
<evidence type="ECO:0000313" key="8">
    <source>
        <dbReference type="EMBL" id="GAA4469987.1"/>
    </source>
</evidence>
<dbReference type="InterPro" id="IPR039425">
    <property type="entry name" value="RNA_pol_sigma-70-like"/>
</dbReference>
<dbReference type="NCBIfam" id="TIGR02937">
    <property type="entry name" value="sigma70-ECF"/>
    <property type="match status" value="1"/>
</dbReference>
<dbReference type="Proteomes" id="UP001500067">
    <property type="component" value="Unassembled WGS sequence"/>
</dbReference>
<feature type="domain" description="RNA polymerase sigma factor 70 region 4 type 2" evidence="7">
    <location>
        <begin position="96"/>
        <end position="147"/>
    </location>
</feature>
<dbReference type="InterPro" id="IPR013324">
    <property type="entry name" value="RNA_pol_sigma_r3/r4-like"/>
</dbReference>
<dbReference type="InterPro" id="IPR014284">
    <property type="entry name" value="RNA_pol_sigma-70_dom"/>
</dbReference>
<evidence type="ECO:0000256" key="3">
    <source>
        <dbReference type="ARBA" id="ARBA00023082"/>
    </source>
</evidence>
<organism evidence="8 9">
    <name type="scientific">Nemorincola caseinilytica</name>
    <dbReference type="NCBI Taxonomy" id="2054315"/>
    <lineage>
        <taxon>Bacteria</taxon>
        <taxon>Pseudomonadati</taxon>
        <taxon>Bacteroidota</taxon>
        <taxon>Chitinophagia</taxon>
        <taxon>Chitinophagales</taxon>
        <taxon>Chitinophagaceae</taxon>
        <taxon>Nemorincola</taxon>
    </lineage>
</organism>
<dbReference type="InterPro" id="IPR013249">
    <property type="entry name" value="RNA_pol_sigma70_r4_t2"/>
</dbReference>
<dbReference type="RefSeq" id="WP_345085158.1">
    <property type="nucleotide sequence ID" value="NZ_BAABFA010000024.1"/>
</dbReference>
<keyword evidence="9" id="KW-1185">Reference proteome</keyword>
<dbReference type="Pfam" id="PF08281">
    <property type="entry name" value="Sigma70_r4_2"/>
    <property type="match status" value="1"/>
</dbReference>